<evidence type="ECO:0000256" key="4">
    <source>
        <dbReference type="ARBA" id="ARBA00022840"/>
    </source>
</evidence>
<reference evidence="6 7" key="1">
    <citation type="submission" date="2016-10" db="EMBL/GenBank/DDBJ databases">
        <authorList>
            <person name="de Groot N.N."/>
        </authorList>
    </citation>
    <scope>NUCLEOTIDE SEQUENCE [LARGE SCALE GENOMIC DNA]</scope>
    <source>
        <strain evidence="6 7">CGMCC 1.10434</strain>
    </source>
</reference>
<dbReference type="InterPro" id="IPR003439">
    <property type="entry name" value="ABC_transporter-like_ATP-bd"/>
</dbReference>
<dbReference type="SUPFAM" id="SSF52540">
    <property type="entry name" value="P-loop containing nucleoside triphosphate hydrolases"/>
    <property type="match status" value="1"/>
</dbReference>
<gene>
    <name evidence="6" type="ORF">SAMN04488134_101230</name>
</gene>
<keyword evidence="2" id="KW-0813">Transport</keyword>
<name>A0A1H8H228_9BACI</name>
<keyword evidence="4" id="KW-0067">ATP-binding</keyword>
<comment type="similarity">
    <text evidence="1">Belongs to the ABC transporter superfamily.</text>
</comment>
<dbReference type="GO" id="GO:0005524">
    <property type="term" value="F:ATP binding"/>
    <property type="evidence" value="ECO:0007669"/>
    <property type="project" value="UniProtKB-KW"/>
</dbReference>
<evidence type="ECO:0000256" key="3">
    <source>
        <dbReference type="ARBA" id="ARBA00022741"/>
    </source>
</evidence>
<evidence type="ECO:0000256" key="1">
    <source>
        <dbReference type="ARBA" id="ARBA00005417"/>
    </source>
</evidence>
<dbReference type="EMBL" id="FODJ01000001">
    <property type="protein sequence ID" value="SEN50069.1"/>
    <property type="molecule type" value="Genomic_DNA"/>
</dbReference>
<organism evidence="6 7">
    <name type="scientific">Amphibacillus marinus</name>
    <dbReference type="NCBI Taxonomy" id="872970"/>
    <lineage>
        <taxon>Bacteria</taxon>
        <taxon>Bacillati</taxon>
        <taxon>Bacillota</taxon>
        <taxon>Bacilli</taxon>
        <taxon>Bacillales</taxon>
        <taxon>Bacillaceae</taxon>
        <taxon>Amphibacillus</taxon>
    </lineage>
</organism>
<keyword evidence="7" id="KW-1185">Reference proteome</keyword>
<dbReference type="STRING" id="872970.SAMN04488134_101230"/>
<dbReference type="Pfam" id="PF00005">
    <property type="entry name" value="ABC_tran"/>
    <property type="match status" value="1"/>
</dbReference>
<dbReference type="PANTHER" id="PTHR42711">
    <property type="entry name" value="ABC TRANSPORTER ATP-BINDING PROTEIN"/>
    <property type="match status" value="1"/>
</dbReference>
<sequence>MSRISMEHVDKNFKQMKAIKGVHFHAHRGEIIGIIGPSGSGKTTLIKLLIGLQFLTNQH</sequence>
<evidence type="ECO:0000256" key="2">
    <source>
        <dbReference type="ARBA" id="ARBA00022448"/>
    </source>
</evidence>
<dbReference type="RefSeq" id="WP_091493800.1">
    <property type="nucleotide sequence ID" value="NZ_FODJ01000001.1"/>
</dbReference>
<dbReference type="GO" id="GO:0016887">
    <property type="term" value="F:ATP hydrolysis activity"/>
    <property type="evidence" value="ECO:0007669"/>
    <property type="project" value="InterPro"/>
</dbReference>
<dbReference type="Gene3D" id="3.40.50.300">
    <property type="entry name" value="P-loop containing nucleotide triphosphate hydrolases"/>
    <property type="match status" value="1"/>
</dbReference>
<dbReference type="Proteomes" id="UP000199300">
    <property type="component" value="Unassembled WGS sequence"/>
</dbReference>
<evidence type="ECO:0000313" key="6">
    <source>
        <dbReference type="EMBL" id="SEN50069.1"/>
    </source>
</evidence>
<dbReference type="AlphaFoldDB" id="A0A1H8H228"/>
<proteinExistence type="inferred from homology"/>
<protein>
    <submittedName>
        <fullName evidence="6">ABC transporter</fullName>
    </submittedName>
</protein>
<dbReference type="PANTHER" id="PTHR42711:SF5">
    <property type="entry name" value="ABC TRANSPORTER ATP-BINDING PROTEIN NATA"/>
    <property type="match status" value="1"/>
</dbReference>
<feature type="domain" description="ABC transporter" evidence="5">
    <location>
        <begin position="20"/>
        <end position="53"/>
    </location>
</feature>
<dbReference type="InterPro" id="IPR027417">
    <property type="entry name" value="P-loop_NTPase"/>
</dbReference>
<keyword evidence="3" id="KW-0547">Nucleotide-binding</keyword>
<accession>A0A1H8H228</accession>
<dbReference type="InterPro" id="IPR050763">
    <property type="entry name" value="ABC_transporter_ATP-binding"/>
</dbReference>
<evidence type="ECO:0000313" key="7">
    <source>
        <dbReference type="Proteomes" id="UP000199300"/>
    </source>
</evidence>
<evidence type="ECO:0000259" key="5">
    <source>
        <dbReference type="Pfam" id="PF00005"/>
    </source>
</evidence>